<feature type="region of interest" description="Disordered" evidence="1">
    <location>
        <begin position="115"/>
        <end position="135"/>
    </location>
</feature>
<sequence length="159" mass="18168">MTKESHCHHKAKSTTCKRPRIVSKFSSESKNETDDNVASSKTLVPTKVESAEGKTWDEKDSSDRHDTRLGLGSEFVPPPKDKAQKKKIIFSNKFSFSLTREQVEADLLAMSICGSNSTKRSNKRSKKRPLNVRRQQDHLFPDMRLKFIMPSDYRVHDSA</sequence>
<name>A0AAP0LV75_9ROSI</name>
<gene>
    <name evidence="2" type="ORF">WN944_019416</name>
</gene>
<comment type="caution">
    <text evidence="2">The sequence shown here is derived from an EMBL/GenBank/DDBJ whole genome shotgun (WGS) entry which is preliminary data.</text>
</comment>
<evidence type="ECO:0000313" key="3">
    <source>
        <dbReference type="Proteomes" id="UP001428341"/>
    </source>
</evidence>
<feature type="region of interest" description="Disordered" evidence="1">
    <location>
        <begin position="1"/>
        <end position="82"/>
    </location>
</feature>
<reference evidence="2 3" key="1">
    <citation type="submission" date="2024-05" db="EMBL/GenBank/DDBJ databases">
        <title>Haplotype-resolved chromosome-level genome assembly of Huyou (Citrus changshanensis).</title>
        <authorList>
            <person name="Miao C."/>
            <person name="Chen W."/>
            <person name="Wu Y."/>
            <person name="Wang L."/>
            <person name="Zhao S."/>
            <person name="Grierson D."/>
            <person name="Xu C."/>
            <person name="Chen K."/>
        </authorList>
    </citation>
    <scope>NUCLEOTIDE SEQUENCE [LARGE SCALE GENOMIC DNA]</scope>
    <source>
        <strain evidence="2">01-14</strain>
        <tissue evidence="2">Leaf</tissue>
    </source>
</reference>
<feature type="compositionally biased region" description="Basic residues" evidence="1">
    <location>
        <begin position="120"/>
        <end position="131"/>
    </location>
</feature>
<feature type="compositionally biased region" description="Basic residues" evidence="1">
    <location>
        <begin position="1"/>
        <end position="21"/>
    </location>
</feature>
<evidence type="ECO:0000313" key="2">
    <source>
        <dbReference type="EMBL" id="KAK9188017.1"/>
    </source>
</evidence>
<protein>
    <submittedName>
        <fullName evidence="2">Uncharacterized protein</fullName>
    </submittedName>
</protein>
<feature type="compositionally biased region" description="Basic and acidic residues" evidence="1">
    <location>
        <begin position="49"/>
        <end position="68"/>
    </location>
</feature>
<proteinExistence type="predicted"/>
<dbReference type="EMBL" id="JBCGBO010000007">
    <property type="protein sequence ID" value="KAK9188017.1"/>
    <property type="molecule type" value="Genomic_DNA"/>
</dbReference>
<evidence type="ECO:0000256" key="1">
    <source>
        <dbReference type="SAM" id="MobiDB-lite"/>
    </source>
</evidence>
<organism evidence="2 3">
    <name type="scientific">Citrus x changshan-huyou</name>
    <dbReference type="NCBI Taxonomy" id="2935761"/>
    <lineage>
        <taxon>Eukaryota</taxon>
        <taxon>Viridiplantae</taxon>
        <taxon>Streptophyta</taxon>
        <taxon>Embryophyta</taxon>
        <taxon>Tracheophyta</taxon>
        <taxon>Spermatophyta</taxon>
        <taxon>Magnoliopsida</taxon>
        <taxon>eudicotyledons</taxon>
        <taxon>Gunneridae</taxon>
        <taxon>Pentapetalae</taxon>
        <taxon>rosids</taxon>
        <taxon>malvids</taxon>
        <taxon>Sapindales</taxon>
        <taxon>Rutaceae</taxon>
        <taxon>Aurantioideae</taxon>
        <taxon>Citrus</taxon>
    </lineage>
</organism>
<dbReference type="Proteomes" id="UP001428341">
    <property type="component" value="Unassembled WGS sequence"/>
</dbReference>
<keyword evidence="3" id="KW-1185">Reference proteome</keyword>
<dbReference type="AlphaFoldDB" id="A0AAP0LV75"/>
<dbReference type="InterPro" id="IPR012438">
    <property type="entry name" value="DUF1639"/>
</dbReference>
<accession>A0AAP0LV75</accession>
<dbReference type="Pfam" id="PF07797">
    <property type="entry name" value="DUF1639"/>
    <property type="match status" value="1"/>
</dbReference>